<dbReference type="CDD" id="cd06225">
    <property type="entry name" value="HAMP"/>
    <property type="match status" value="1"/>
</dbReference>
<evidence type="ECO:0000313" key="14">
    <source>
        <dbReference type="EMBL" id="NYE03411.1"/>
    </source>
</evidence>
<evidence type="ECO:0000256" key="5">
    <source>
        <dbReference type="ARBA" id="ARBA00022692"/>
    </source>
</evidence>
<dbReference type="GO" id="GO:0005524">
    <property type="term" value="F:ATP binding"/>
    <property type="evidence" value="ECO:0007669"/>
    <property type="project" value="UniProtKB-KW"/>
</dbReference>
<dbReference type="InterPro" id="IPR010559">
    <property type="entry name" value="Sig_transdc_His_kin_internal"/>
</dbReference>
<evidence type="ECO:0000256" key="10">
    <source>
        <dbReference type="ARBA" id="ARBA00023012"/>
    </source>
</evidence>
<evidence type="ECO:0000256" key="3">
    <source>
        <dbReference type="ARBA" id="ARBA00022553"/>
    </source>
</evidence>
<dbReference type="InterPro" id="IPR003660">
    <property type="entry name" value="HAMP_dom"/>
</dbReference>
<keyword evidence="10" id="KW-0902">Two-component regulatory system</keyword>
<dbReference type="PROSITE" id="PS51257">
    <property type="entry name" value="PROKAR_LIPOPROTEIN"/>
    <property type="match status" value="1"/>
</dbReference>
<comment type="subcellular location">
    <subcellularLocation>
        <location evidence="1">Cell membrane</location>
        <topology evidence="1">Multi-pass membrane protein</topology>
    </subcellularLocation>
</comment>
<dbReference type="Proteomes" id="UP000548423">
    <property type="component" value="Unassembled WGS sequence"/>
</dbReference>
<keyword evidence="9 12" id="KW-1133">Transmembrane helix</keyword>
<feature type="transmembrane region" description="Helical" evidence="12">
    <location>
        <begin position="294"/>
        <end position="314"/>
    </location>
</feature>
<keyword evidence="11 12" id="KW-0472">Membrane</keyword>
<dbReference type="Pfam" id="PF00672">
    <property type="entry name" value="HAMP"/>
    <property type="match status" value="1"/>
</dbReference>
<organism evidence="14 15">
    <name type="scientific">Neobacillus niacini</name>
    <dbReference type="NCBI Taxonomy" id="86668"/>
    <lineage>
        <taxon>Bacteria</taxon>
        <taxon>Bacillati</taxon>
        <taxon>Bacillota</taxon>
        <taxon>Bacilli</taxon>
        <taxon>Bacillales</taxon>
        <taxon>Bacillaceae</taxon>
        <taxon>Neobacillus</taxon>
    </lineage>
</organism>
<evidence type="ECO:0000256" key="12">
    <source>
        <dbReference type="SAM" id="Phobius"/>
    </source>
</evidence>
<dbReference type="InterPro" id="IPR050640">
    <property type="entry name" value="Bact_2-comp_sensor_kinase"/>
</dbReference>
<evidence type="ECO:0000313" key="15">
    <source>
        <dbReference type="Proteomes" id="UP000548423"/>
    </source>
</evidence>
<dbReference type="InterPro" id="IPR033479">
    <property type="entry name" value="dCache_1"/>
</dbReference>
<dbReference type="SUPFAM" id="SSF158472">
    <property type="entry name" value="HAMP domain-like"/>
    <property type="match status" value="1"/>
</dbReference>
<sequence length="587" mass="67625">MIRNWGLKNKFVTVFLLLITLPTFIIGCIIYYQTTTVFKQQAEKNAVDKLEKNEDNLTSLIRGIENMSSYMIYEKNFRTFFTATEEDLTQAEYKEAVAGINGYFTFQLMSHSYIDSILLVANDGHVLEIGSHLIGNEVSMNQGARELEGRPYWSNTYQVIENGSAKKNVVSLTRVINDINHINTPIGMVRIRLDESKLYKTIESNSINQTGDYFVLNKKGEVVLHQNPSLAGKPFPDSKITGWILNGKNKTLKTKADQSDYLLVKKAITGTDWVSIAMVNEGEVVKSLYNVRGLFVFMILLLLALGALAFVGFYQSFIRRIVELTKQTKQLGEGDFSAKVQISSQDEIGKLGLRFNQMVTTIQNYINREYKLKIKQRESELKALQSQIDPHFLYNTLDMIRWTARLEKAMETGQLIERLSKIFRMNLNMGKMWVKVEEEIHYIQNYLELQKSRIGNRLNYSVFYDDQIKDIYIIKQILQPLVENSILHGFKNLPRQGVIQIRMFKVDEEIWIDVIDNGWGFKSEKQDEDDKRKGGYAIPNLIDRLEMAFGEEAKFELLDSLAGTWIRLKLPISENDNRNLIPNETGE</sequence>
<dbReference type="Pfam" id="PF02743">
    <property type="entry name" value="dCache_1"/>
    <property type="match status" value="1"/>
</dbReference>
<dbReference type="EC" id="2.7.13.3" evidence="14"/>
<dbReference type="Gene3D" id="3.30.565.10">
    <property type="entry name" value="Histidine kinase-like ATPase, C-terminal domain"/>
    <property type="match status" value="1"/>
</dbReference>
<dbReference type="GO" id="GO:0000155">
    <property type="term" value="F:phosphorelay sensor kinase activity"/>
    <property type="evidence" value="ECO:0007669"/>
    <property type="project" value="InterPro"/>
</dbReference>
<dbReference type="Pfam" id="PF06580">
    <property type="entry name" value="His_kinase"/>
    <property type="match status" value="1"/>
</dbReference>
<dbReference type="PROSITE" id="PS50885">
    <property type="entry name" value="HAMP"/>
    <property type="match status" value="1"/>
</dbReference>
<keyword evidence="3" id="KW-0597">Phosphoprotein</keyword>
<keyword evidence="7 14" id="KW-0418">Kinase</keyword>
<dbReference type="AlphaFoldDB" id="A0A852T5B2"/>
<dbReference type="Gene3D" id="3.30.450.20">
    <property type="entry name" value="PAS domain"/>
    <property type="match status" value="1"/>
</dbReference>
<gene>
    <name evidence="14" type="ORF">F4694_000130</name>
</gene>
<accession>A0A852T5B2</accession>
<proteinExistence type="predicted"/>
<evidence type="ECO:0000256" key="8">
    <source>
        <dbReference type="ARBA" id="ARBA00022840"/>
    </source>
</evidence>
<evidence type="ECO:0000256" key="11">
    <source>
        <dbReference type="ARBA" id="ARBA00023136"/>
    </source>
</evidence>
<evidence type="ECO:0000256" key="9">
    <source>
        <dbReference type="ARBA" id="ARBA00022989"/>
    </source>
</evidence>
<name>A0A852T5B2_9BACI</name>
<keyword evidence="5 12" id="KW-0812">Transmembrane</keyword>
<dbReference type="EMBL" id="JACCBX010000001">
    <property type="protein sequence ID" value="NYE03411.1"/>
    <property type="molecule type" value="Genomic_DNA"/>
</dbReference>
<evidence type="ECO:0000256" key="6">
    <source>
        <dbReference type="ARBA" id="ARBA00022741"/>
    </source>
</evidence>
<feature type="domain" description="HAMP" evidence="13">
    <location>
        <begin position="315"/>
        <end position="367"/>
    </location>
</feature>
<keyword evidence="8" id="KW-0067">ATP-binding</keyword>
<evidence type="ECO:0000259" key="13">
    <source>
        <dbReference type="PROSITE" id="PS50885"/>
    </source>
</evidence>
<dbReference type="GO" id="GO:0005886">
    <property type="term" value="C:plasma membrane"/>
    <property type="evidence" value="ECO:0007669"/>
    <property type="project" value="UniProtKB-SubCell"/>
</dbReference>
<evidence type="ECO:0000256" key="1">
    <source>
        <dbReference type="ARBA" id="ARBA00004651"/>
    </source>
</evidence>
<feature type="transmembrane region" description="Helical" evidence="12">
    <location>
        <begin position="12"/>
        <end position="32"/>
    </location>
</feature>
<reference evidence="15" key="2">
    <citation type="submission" date="2020-08" db="EMBL/GenBank/DDBJ databases">
        <title>The Agave Microbiome: Exploring the role of microbial communities in plant adaptations to desert environments.</title>
        <authorList>
            <person name="Partida-Martinez L.P."/>
        </authorList>
    </citation>
    <scope>NUCLEOTIDE SEQUENCE [LARGE SCALE GENOMIC DNA]</scope>
    <source>
        <strain evidence="15">AT2.8</strain>
    </source>
</reference>
<dbReference type="InterPro" id="IPR036890">
    <property type="entry name" value="HATPase_C_sf"/>
</dbReference>
<evidence type="ECO:0000256" key="4">
    <source>
        <dbReference type="ARBA" id="ARBA00022679"/>
    </source>
</evidence>
<keyword evidence="6" id="KW-0547">Nucleotide-binding</keyword>
<dbReference type="SMART" id="SM00304">
    <property type="entry name" value="HAMP"/>
    <property type="match status" value="1"/>
</dbReference>
<dbReference type="Gene3D" id="6.10.340.10">
    <property type="match status" value="1"/>
</dbReference>
<dbReference type="PANTHER" id="PTHR34220:SF11">
    <property type="entry name" value="SENSOR PROTEIN KINASE HPTS"/>
    <property type="match status" value="1"/>
</dbReference>
<reference evidence="15" key="1">
    <citation type="submission" date="2020-07" db="EMBL/GenBank/DDBJ databases">
        <authorList>
            <person name="Partida-Martinez L."/>
            <person name="Huntemann M."/>
            <person name="Clum A."/>
            <person name="Wang J."/>
            <person name="Palaniappan K."/>
            <person name="Ritter S."/>
            <person name="Chen I.-M."/>
            <person name="Stamatis D."/>
            <person name="Reddy T."/>
            <person name="O'Malley R."/>
            <person name="Daum C."/>
            <person name="Shapiro N."/>
            <person name="Ivanova N."/>
            <person name="Kyrpides N."/>
            <person name="Woyke T."/>
        </authorList>
    </citation>
    <scope>NUCLEOTIDE SEQUENCE [LARGE SCALE GENOMIC DNA]</scope>
    <source>
        <strain evidence="15">AT2.8</strain>
    </source>
</reference>
<keyword evidence="4 14" id="KW-0808">Transferase</keyword>
<evidence type="ECO:0000256" key="7">
    <source>
        <dbReference type="ARBA" id="ARBA00022777"/>
    </source>
</evidence>
<comment type="caution">
    <text evidence="14">The sequence shown here is derived from an EMBL/GenBank/DDBJ whole genome shotgun (WGS) entry which is preliminary data.</text>
</comment>
<keyword evidence="2" id="KW-1003">Cell membrane</keyword>
<dbReference type="PANTHER" id="PTHR34220">
    <property type="entry name" value="SENSOR HISTIDINE KINASE YPDA"/>
    <property type="match status" value="1"/>
</dbReference>
<protein>
    <submittedName>
        <fullName evidence="14">Two-component system sensor histidine kinase YesM</fullName>
        <ecNumber evidence="14">2.7.13.3</ecNumber>
    </submittedName>
</protein>
<dbReference type="SUPFAM" id="SSF55874">
    <property type="entry name" value="ATPase domain of HSP90 chaperone/DNA topoisomerase II/histidine kinase"/>
    <property type="match status" value="1"/>
</dbReference>
<evidence type="ECO:0000256" key="2">
    <source>
        <dbReference type="ARBA" id="ARBA00022475"/>
    </source>
</evidence>